<dbReference type="Gene3D" id="1.20.1070.10">
    <property type="entry name" value="Rhodopsin 7-helix transmembrane proteins"/>
    <property type="match status" value="1"/>
</dbReference>
<dbReference type="Proteomes" id="UP000095287">
    <property type="component" value="Unplaced"/>
</dbReference>
<dbReference type="InterPro" id="IPR019425">
    <property type="entry name" value="7TM_GPCR_serpentine_rcpt_Srt"/>
</dbReference>
<dbReference type="WBParaSite" id="L893_g19993.t1">
    <property type="protein sequence ID" value="L893_g19993.t1"/>
    <property type="gene ID" value="L893_g19993"/>
</dbReference>
<accession>A0A1I7YV03</accession>
<sequence length="347" mass="38706">MPPQFFLLYTCLEKQHIAMSCYKLMFIVCICDMLNLTTCLLSAGIFTLFGIQHCNSGIWVIYYGQLVMFLWYAYCIANLILAFNRVLEFLSRRMTEFLFDGRRSWFWVFVVIAYALSLCLLSPHPFYFYNSEAGVWYFFWLLPDPTNYAHVYNNMIKLGLMVGCYVTMLALLRRKMAASQSVVSDLQIRASIIAMACAAGNITYVVISYLPMGNSPFTGNLGETLWGLQHSAAGFVYMVMNKAVRKNISRFLSNIGCKSLGASVVSVSVIKPAETTILSCGIMDDDPAGPRRLNGCSHHASPLVVAHVDQLDGGLDASWCDRVVAGLLAPLISSDKISWMPSKPSEA</sequence>
<dbReference type="PANTHER" id="PTHR23021:SF11">
    <property type="entry name" value="SERPENTINE RECEPTOR, CLASS T"/>
    <property type="match status" value="1"/>
</dbReference>
<dbReference type="Pfam" id="PF10321">
    <property type="entry name" value="7TM_GPCR_Srt"/>
    <property type="match status" value="1"/>
</dbReference>
<protein>
    <submittedName>
        <fullName evidence="3">7TM_GPCR_Srx domain-containing protein</fullName>
    </submittedName>
</protein>
<organism evidence="2 3">
    <name type="scientific">Steinernema glaseri</name>
    <dbReference type="NCBI Taxonomy" id="37863"/>
    <lineage>
        <taxon>Eukaryota</taxon>
        <taxon>Metazoa</taxon>
        <taxon>Ecdysozoa</taxon>
        <taxon>Nematoda</taxon>
        <taxon>Chromadorea</taxon>
        <taxon>Rhabditida</taxon>
        <taxon>Tylenchina</taxon>
        <taxon>Panagrolaimomorpha</taxon>
        <taxon>Strongyloidoidea</taxon>
        <taxon>Steinernematidae</taxon>
        <taxon>Steinernema</taxon>
    </lineage>
</organism>
<evidence type="ECO:0000256" key="1">
    <source>
        <dbReference type="SAM" id="Phobius"/>
    </source>
</evidence>
<keyword evidence="2" id="KW-1185">Reference proteome</keyword>
<keyword evidence="1" id="KW-0472">Membrane</keyword>
<feature type="transmembrane region" description="Helical" evidence="1">
    <location>
        <begin position="149"/>
        <end position="172"/>
    </location>
</feature>
<dbReference type="AlphaFoldDB" id="A0A1I7YV03"/>
<dbReference type="SUPFAM" id="SSF81321">
    <property type="entry name" value="Family A G protein-coupled receptor-like"/>
    <property type="match status" value="1"/>
</dbReference>
<feature type="transmembrane region" description="Helical" evidence="1">
    <location>
        <begin position="61"/>
        <end position="83"/>
    </location>
</feature>
<feature type="transmembrane region" description="Helical" evidence="1">
    <location>
        <begin position="192"/>
        <end position="212"/>
    </location>
</feature>
<reference evidence="3" key="1">
    <citation type="submission" date="2016-11" db="UniProtKB">
        <authorList>
            <consortium name="WormBaseParasite"/>
        </authorList>
    </citation>
    <scope>IDENTIFICATION</scope>
</reference>
<evidence type="ECO:0000313" key="2">
    <source>
        <dbReference type="Proteomes" id="UP000095287"/>
    </source>
</evidence>
<feature type="transmembrane region" description="Helical" evidence="1">
    <location>
        <begin position="24"/>
        <end position="49"/>
    </location>
</feature>
<feature type="transmembrane region" description="Helical" evidence="1">
    <location>
        <begin position="104"/>
        <end position="129"/>
    </location>
</feature>
<evidence type="ECO:0000313" key="3">
    <source>
        <dbReference type="WBParaSite" id="L893_g19993.t1"/>
    </source>
</evidence>
<keyword evidence="1" id="KW-0812">Transmembrane</keyword>
<keyword evidence="1" id="KW-1133">Transmembrane helix</keyword>
<name>A0A1I7YV03_9BILA</name>
<proteinExistence type="predicted"/>
<dbReference type="PANTHER" id="PTHR23021">
    <property type="entry name" value="SERPENTINE RECEPTOR, CLASS T"/>
    <property type="match status" value="1"/>
</dbReference>